<sequence length="270" mass="30442">MSSQFYDDIPDDEQLIEWIRAQQLFHVATAPLHGGHVNVSPKGQPTFKLVSRKAVWYLDLTGSGNETISHLYEPGNGRMTMIFEAFEGPPRILRLFGHGKVIERGTPEFDQLLQSKLGAYDWPTPEVQPGARAIIWLEIDKVGISRGSAVPIYKFEGHRDVLKNWSEKAEKTDSEHEDPFTLPPLRGLKSFWLHNNSWSMDGLPGYRPVSHKADESFVRKAMSDVGLNYDTAHVTRQRMSDWWLALSVGVGLGIVLTTAITPVTKELLHL</sequence>
<name>K5VRX8_PHACS</name>
<keyword evidence="1" id="KW-0472">Membrane</keyword>
<dbReference type="OrthoDB" id="539398at2759"/>
<dbReference type="RefSeq" id="XP_007396957.1">
    <property type="nucleotide sequence ID" value="XM_007396895.1"/>
</dbReference>
<dbReference type="AlphaFoldDB" id="K5VRX8"/>
<keyword evidence="1" id="KW-0812">Transmembrane</keyword>
<evidence type="ECO:0000256" key="1">
    <source>
        <dbReference type="SAM" id="Phobius"/>
    </source>
</evidence>
<dbReference type="KEGG" id="pco:PHACADRAFT_123163"/>
<proteinExistence type="predicted"/>
<dbReference type="Proteomes" id="UP000008370">
    <property type="component" value="Unassembled WGS sequence"/>
</dbReference>
<dbReference type="HOGENOM" id="CLU_054794_2_0_1"/>
<organism evidence="2 3">
    <name type="scientific">Phanerochaete carnosa (strain HHB-10118-sp)</name>
    <name type="common">White-rot fungus</name>
    <name type="synonym">Peniophora carnosa</name>
    <dbReference type="NCBI Taxonomy" id="650164"/>
    <lineage>
        <taxon>Eukaryota</taxon>
        <taxon>Fungi</taxon>
        <taxon>Dikarya</taxon>
        <taxon>Basidiomycota</taxon>
        <taxon>Agaricomycotina</taxon>
        <taxon>Agaricomycetes</taxon>
        <taxon>Polyporales</taxon>
        <taxon>Phanerochaetaceae</taxon>
        <taxon>Phanerochaete</taxon>
    </lineage>
</organism>
<evidence type="ECO:0008006" key="4">
    <source>
        <dbReference type="Google" id="ProtNLM"/>
    </source>
</evidence>
<accession>K5VRX8</accession>
<protein>
    <recommendedName>
        <fullName evidence="4">Pyridoxamine 5'-phosphate oxidase putative domain-containing protein</fullName>
    </recommendedName>
</protein>
<dbReference type="STRING" id="650164.K5VRX8"/>
<dbReference type="InParanoid" id="K5VRX8"/>
<dbReference type="SUPFAM" id="SSF50475">
    <property type="entry name" value="FMN-binding split barrel"/>
    <property type="match status" value="1"/>
</dbReference>
<dbReference type="EMBL" id="JH930473">
    <property type="protein sequence ID" value="EKM54258.1"/>
    <property type="molecule type" value="Genomic_DNA"/>
</dbReference>
<reference evidence="2 3" key="1">
    <citation type="journal article" date="2012" name="BMC Genomics">
        <title>Comparative genomics of the white-rot fungi, Phanerochaete carnosa and P. chrysosporium, to elucidate the genetic basis of the distinct wood types they colonize.</title>
        <authorList>
            <person name="Suzuki H."/>
            <person name="MacDonald J."/>
            <person name="Syed K."/>
            <person name="Salamov A."/>
            <person name="Hori C."/>
            <person name="Aerts A."/>
            <person name="Henrissat B."/>
            <person name="Wiebenga A."/>
            <person name="vanKuyk P.A."/>
            <person name="Barry K."/>
            <person name="Lindquist E."/>
            <person name="LaButti K."/>
            <person name="Lapidus A."/>
            <person name="Lucas S."/>
            <person name="Coutinho P."/>
            <person name="Gong Y."/>
            <person name="Samejima M."/>
            <person name="Mahadevan R."/>
            <person name="Abou-Zaid M."/>
            <person name="de Vries R.P."/>
            <person name="Igarashi K."/>
            <person name="Yadav J.S."/>
            <person name="Grigoriev I.V."/>
            <person name="Master E.R."/>
        </authorList>
    </citation>
    <scope>NUCLEOTIDE SEQUENCE [LARGE SCALE GENOMIC DNA]</scope>
    <source>
        <strain evidence="2 3">HHB-10118-sp</strain>
    </source>
</reference>
<dbReference type="PANTHER" id="PTHR39336">
    <property type="entry name" value="PYRIDOXAMINE PHOSPHATE OXIDASE FAMILY PROTEIN (AFU_ORTHOLOGUE AFUA_6G11440)"/>
    <property type="match status" value="1"/>
</dbReference>
<dbReference type="InterPro" id="IPR012349">
    <property type="entry name" value="Split_barrel_FMN-bd"/>
</dbReference>
<evidence type="ECO:0000313" key="2">
    <source>
        <dbReference type="EMBL" id="EKM54258.1"/>
    </source>
</evidence>
<keyword evidence="3" id="KW-1185">Reference proteome</keyword>
<evidence type="ECO:0000313" key="3">
    <source>
        <dbReference type="Proteomes" id="UP000008370"/>
    </source>
</evidence>
<keyword evidence="1" id="KW-1133">Transmembrane helix</keyword>
<dbReference type="GeneID" id="18907961"/>
<gene>
    <name evidence="2" type="ORF">PHACADRAFT_123163</name>
</gene>
<dbReference type="PANTHER" id="PTHR39336:SF3">
    <property type="entry name" value="PYRIDOXAMINE PHOSPHATE OXIDASE"/>
    <property type="match status" value="1"/>
</dbReference>
<feature type="transmembrane region" description="Helical" evidence="1">
    <location>
        <begin position="242"/>
        <end position="263"/>
    </location>
</feature>
<dbReference type="Gene3D" id="2.30.110.10">
    <property type="entry name" value="Electron Transport, Fmn-binding Protein, Chain A"/>
    <property type="match status" value="1"/>
</dbReference>